<dbReference type="Gene3D" id="3.30.160.250">
    <property type="match status" value="1"/>
</dbReference>
<evidence type="ECO:0000259" key="1">
    <source>
        <dbReference type="Pfam" id="PF15919"/>
    </source>
</evidence>
<evidence type="ECO:0000313" key="3">
    <source>
        <dbReference type="Proteomes" id="UP000661077"/>
    </source>
</evidence>
<dbReference type="RefSeq" id="WP_203168533.1">
    <property type="nucleotide sequence ID" value="NZ_JAEVLS010000003.1"/>
</dbReference>
<gene>
    <name evidence="2" type="ORF">JM946_16985</name>
</gene>
<dbReference type="InterPro" id="IPR010985">
    <property type="entry name" value="Ribbon_hlx_hlx"/>
</dbReference>
<dbReference type="PANTHER" id="PTHR34504:SF2">
    <property type="entry name" value="UPF0150 PROTEIN SSL0259"/>
    <property type="match status" value="1"/>
</dbReference>
<keyword evidence="3" id="KW-1185">Reference proteome</keyword>
<evidence type="ECO:0000313" key="2">
    <source>
        <dbReference type="EMBL" id="MBM0106430.1"/>
    </source>
</evidence>
<protein>
    <submittedName>
        <fullName evidence="2">Type II toxin-antitoxin system HicB family antitoxin</fullName>
    </submittedName>
</protein>
<accession>A0ABS1WZM6</accession>
<dbReference type="InterPro" id="IPR031807">
    <property type="entry name" value="HicB-like"/>
</dbReference>
<reference evidence="2 3" key="1">
    <citation type="journal article" date="2021" name="Int. J. Syst. Evol. Microbiol.">
        <title>Steroidobacter gossypii sp. nov., isolated from soil of cotton cropping field.</title>
        <authorList>
            <person name="Huang R."/>
            <person name="Yang S."/>
            <person name="Zhen C."/>
            <person name="Liu W."/>
        </authorList>
    </citation>
    <scope>NUCLEOTIDE SEQUENCE [LARGE SCALE GENOMIC DNA]</scope>
    <source>
        <strain evidence="2 3">S1-65</strain>
    </source>
</reference>
<name>A0ABS1WZM6_9GAMM</name>
<dbReference type="Pfam" id="PF15919">
    <property type="entry name" value="HicB_lk_antitox"/>
    <property type="match status" value="1"/>
</dbReference>
<dbReference type="SUPFAM" id="SSF47598">
    <property type="entry name" value="Ribbon-helix-helix"/>
    <property type="match status" value="1"/>
</dbReference>
<sequence length="131" mass="14661">MRFTIAIEPDTKETAFGVVVPDLPGCFSAGDTIEEAFDNAIEAIDAFCEILAEDEGDLPKTRPMSEWQKNPQFKGWTWGVVDVPIEKYFGPAEKINITVPARVLKRIDEFARKHGETRSGFLVRAAEKAMQ</sequence>
<comment type="caution">
    <text evidence="2">The sequence shown here is derived from an EMBL/GenBank/DDBJ whole genome shotgun (WGS) entry which is preliminary data.</text>
</comment>
<dbReference type="PANTHER" id="PTHR34504">
    <property type="entry name" value="ANTITOXIN HICB"/>
    <property type="match status" value="1"/>
</dbReference>
<dbReference type="InterPro" id="IPR035069">
    <property type="entry name" value="TTHA1013/TTHA0281-like"/>
</dbReference>
<dbReference type="EMBL" id="JAEVLS010000003">
    <property type="protein sequence ID" value="MBM0106430.1"/>
    <property type="molecule type" value="Genomic_DNA"/>
</dbReference>
<dbReference type="SUPFAM" id="SSF143100">
    <property type="entry name" value="TTHA1013/TTHA0281-like"/>
    <property type="match status" value="1"/>
</dbReference>
<organism evidence="2 3">
    <name type="scientific">Steroidobacter gossypii</name>
    <dbReference type="NCBI Taxonomy" id="2805490"/>
    <lineage>
        <taxon>Bacteria</taxon>
        <taxon>Pseudomonadati</taxon>
        <taxon>Pseudomonadota</taxon>
        <taxon>Gammaproteobacteria</taxon>
        <taxon>Steroidobacterales</taxon>
        <taxon>Steroidobacteraceae</taxon>
        <taxon>Steroidobacter</taxon>
    </lineage>
</organism>
<dbReference type="InterPro" id="IPR051404">
    <property type="entry name" value="TA_system_antitoxin"/>
</dbReference>
<dbReference type="Proteomes" id="UP000661077">
    <property type="component" value="Unassembled WGS sequence"/>
</dbReference>
<proteinExistence type="predicted"/>
<dbReference type="CDD" id="cd22231">
    <property type="entry name" value="RHH_NikR_HicB-like"/>
    <property type="match status" value="1"/>
</dbReference>
<feature type="domain" description="HicB-like antitoxin of toxin-antitoxin system" evidence="1">
    <location>
        <begin position="3"/>
        <end position="126"/>
    </location>
</feature>